<feature type="transmembrane region" description="Helical" evidence="1">
    <location>
        <begin position="148"/>
        <end position="172"/>
    </location>
</feature>
<keyword evidence="1" id="KW-0472">Membrane</keyword>
<dbReference type="OrthoDB" id="86095at2157"/>
<feature type="transmembrane region" description="Helical" evidence="1">
    <location>
        <begin position="45"/>
        <end position="64"/>
    </location>
</feature>
<dbReference type="RefSeq" id="WP_042691712.1">
    <property type="nucleotide sequence ID" value="NZ_CP007264.1"/>
</dbReference>
<dbReference type="InterPro" id="IPR054100">
    <property type="entry name" value="12TM_1_arc"/>
</dbReference>
<dbReference type="STRING" id="195522.BD01_1632"/>
<feature type="transmembrane region" description="Helical" evidence="1">
    <location>
        <begin position="332"/>
        <end position="353"/>
    </location>
</feature>
<dbReference type="eggNOG" id="arCOG02444">
    <property type="taxonomic scope" value="Archaea"/>
</dbReference>
<evidence type="ECO:0000313" key="2">
    <source>
        <dbReference type="EMBL" id="AHL23236.1"/>
    </source>
</evidence>
<reference evidence="2 3" key="1">
    <citation type="submission" date="2014-02" db="EMBL/GenBank/DDBJ databases">
        <title>Genome Sequence of an Hyperthermophilic Archaeon, Thermococcus nautili 30-1, producing viral vesicles.</title>
        <authorList>
            <person name="Oberto J."/>
            <person name="Gaudin M."/>
            <person name="Cossu M."/>
            <person name="Gorlas A."/>
            <person name="Slesarev A."/>
            <person name="Marguet E."/>
            <person name="Forterre P."/>
        </authorList>
    </citation>
    <scope>NUCLEOTIDE SEQUENCE [LARGE SCALE GENOMIC DNA]</scope>
    <source>
        <strain evidence="2 3">30-1</strain>
    </source>
</reference>
<feature type="transmembrane region" description="Helical" evidence="1">
    <location>
        <begin position="306"/>
        <end position="326"/>
    </location>
</feature>
<feature type="transmembrane region" description="Helical" evidence="1">
    <location>
        <begin position="441"/>
        <end position="460"/>
    </location>
</feature>
<dbReference type="GeneID" id="24958426"/>
<dbReference type="HOGENOM" id="CLU_559770_0_0_2"/>
<dbReference type="Pfam" id="PF09847">
    <property type="entry name" value="12TM_1"/>
    <property type="match status" value="1"/>
</dbReference>
<dbReference type="KEGG" id="tnu:BD01_1632"/>
<keyword evidence="1" id="KW-1133">Transmembrane helix</keyword>
<organism evidence="2 3">
    <name type="scientific">Thermococcus nautili</name>
    <dbReference type="NCBI Taxonomy" id="195522"/>
    <lineage>
        <taxon>Archaea</taxon>
        <taxon>Methanobacteriati</taxon>
        <taxon>Methanobacteriota</taxon>
        <taxon>Thermococci</taxon>
        <taxon>Thermococcales</taxon>
        <taxon>Thermococcaceae</taxon>
        <taxon>Thermococcus</taxon>
    </lineage>
</organism>
<dbReference type="InterPro" id="IPR018646">
    <property type="entry name" value="12TM_1"/>
</dbReference>
<feature type="transmembrane region" description="Helical" evidence="1">
    <location>
        <begin position="116"/>
        <end position="136"/>
    </location>
</feature>
<feature type="transmembrane region" description="Helical" evidence="1">
    <location>
        <begin position="374"/>
        <end position="394"/>
    </location>
</feature>
<dbReference type="Proteomes" id="UP000019434">
    <property type="component" value="Chromosome"/>
</dbReference>
<keyword evidence="3" id="KW-1185">Reference proteome</keyword>
<proteinExistence type="predicted"/>
<evidence type="ECO:0000313" key="3">
    <source>
        <dbReference type="Proteomes" id="UP000019434"/>
    </source>
</evidence>
<dbReference type="EMBL" id="CP007264">
    <property type="protein sequence ID" value="AHL23236.1"/>
    <property type="molecule type" value="Genomic_DNA"/>
</dbReference>
<keyword evidence="1" id="KW-0812">Transmembrane</keyword>
<dbReference type="AlphaFoldDB" id="W8P3A3"/>
<protein>
    <submittedName>
        <fullName evidence="2">Putative permease</fullName>
    </submittedName>
</protein>
<feature type="transmembrane region" description="Helical" evidence="1">
    <location>
        <begin position="184"/>
        <end position="205"/>
    </location>
</feature>
<feature type="transmembrane region" description="Helical" evidence="1">
    <location>
        <begin position="76"/>
        <end position="104"/>
    </location>
</feature>
<dbReference type="PIRSF" id="PIRSF018875">
    <property type="entry name" value="UCP018875_ABC_perm"/>
    <property type="match status" value="1"/>
</dbReference>
<feature type="transmembrane region" description="Helical" evidence="1">
    <location>
        <begin position="241"/>
        <end position="259"/>
    </location>
</feature>
<feature type="transmembrane region" description="Helical" evidence="1">
    <location>
        <begin position="406"/>
        <end position="429"/>
    </location>
</feature>
<gene>
    <name evidence="2" type="ORF">BD01_1632</name>
</gene>
<accession>W8P3A3</accession>
<evidence type="ECO:0000256" key="1">
    <source>
        <dbReference type="SAM" id="Phobius"/>
    </source>
</evidence>
<sequence>MEWEIVNVLYREMTYKRLKANPQLSTDWNKFIKAFKRSGSLKKALLSQSILFGIFGLMLFPGVYYVKDPSGSAVIYASYCLLPLIMALYGTAVTAQYAVSLGLFEPLLSLPVRVGGKYLSVMLLITQLPSVLFLLPPAVALSLKLGPVAGVLGFAWALMGAMLGHTLGLLIYDRFGKASGGKFSGLKTAFKAFGILLVMSLFYGLNYLQRYVASHYEALKGVFERYSVAYPFSVSTVEKPLLSLGLLAVYGLVIGAVYVSTVRRLWRRVSEGTATERRGGKARLSLHSPALALALKDFKIATRNTSLLTGLLMPVVVIIPSLAGALKSGSENAVLGFVLAIGWTSAIAIDAVLKIDGRAFEVLHSLPLSLRTFLRGKLVTMTTVPVTAGLLAVLGLSLRNPGSLKVLPLALLLPVATAGTTLTVFYWGIREVALPQTTWKKMLLALLANGLIIGATAGLWYVEWFLSLPFVLLVDALLLWHLSR</sequence>
<name>W8P3A3_9EURY</name>